<dbReference type="Proteomes" id="UP001595840">
    <property type="component" value="Unassembled WGS sequence"/>
</dbReference>
<organism evidence="2 3">
    <name type="scientific">Simiduia curdlanivorans</name>
    <dbReference type="NCBI Taxonomy" id="1492769"/>
    <lineage>
        <taxon>Bacteria</taxon>
        <taxon>Pseudomonadati</taxon>
        <taxon>Pseudomonadota</taxon>
        <taxon>Gammaproteobacteria</taxon>
        <taxon>Cellvibrionales</taxon>
        <taxon>Cellvibrionaceae</taxon>
        <taxon>Simiduia</taxon>
    </lineage>
</organism>
<dbReference type="RefSeq" id="WP_290259775.1">
    <property type="nucleotide sequence ID" value="NZ_JAUFQG010000004.1"/>
</dbReference>
<evidence type="ECO:0000313" key="3">
    <source>
        <dbReference type="Proteomes" id="UP001595840"/>
    </source>
</evidence>
<proteinExistence type="predicted"/>
<reference evidence="3" key="1">
    <citation type="journal article" date="2019" name="Int. J. Syst. Evol. Microbiol.">
        <title>The Global Catalogue of Microorganisms (GCM) 10K type strain sequencing project: providing services to taxonomists for standard genome sequencing and annotation.</title>
        <authorList>
            <consortium name="The Broad Institute Genomics Platform"/>
            <consortium name="The Broad Institute Genome Sequencing Center for Infectious Disease"/>
            <person name="Wu L."/>
            <person name="Ma J."/>
        </authorList>
    </citation>
    <scope>NUCLEOTIDE SEQUENCE [LARGE SCALE GENOMIC DNA]</scope>
    <source>
        <strain evidence="3">CECT 8570</strain>
    </source>
</reference>
<accession>A0ABV8V1V9</accession>
<name>A0ABV8V1V9_9GAMM</name>
<sequence>MKVIVLLLIFTFSSSSYATSCRLEFADAEKSKNSSVDALDLSLNRASHIIIAEAITTVKTVYSKKGEESSIVDFSTAFEVERYIKGKGSKNVTVKRDKICGCSYDYVPGVNYVIFANEKNGILYASSCSYTKPADETWVEIVEQKIGG</sequence>
<dbReference type="EMBL" id="JBHSCX010000003">
    <property type="protein sequence ID" value="MFC4361391.1"/>
    <property type="molecule type" value="Genomic_DNA"/>
</dbReference>
<dbReference type="SUPFAM" id="SSF50242">
    <property type="entry name" value="TIMP-like"/>
    <property type="match status" value="1"/>
</dbReference>
<keyword evidence="3" id="KW-1185">Reference proteome</keyword>
<feature type="chain" id="PRO_5047303476" description="Tissue inhibitor of metalloproteinase" evidence="1">
    <location>
        <begin position="19"/>
        <end position="148"/>
    </location>
</feature>
<evidence type="ECO:0000313" key="2">
    <source>
        <dbReference type="EMBL" id="MFC4361391.1"/>
    </source>
</evidence>
<dbReference type="InterPro" id="IPR008993">
    <property type="entry name" value="TIMP-like_OB-fold"/>
</dbReference>
<comment type="caution">
    <text evidence="2">The sequence shown here is derived from an EMBL/GenBank/DDBJ whole genome shotgun (WGS) entry which is preliminary data.</text>
</comment>
<keyword evidence="1" id="KW-0732">Signal</keyword>
<protein>
    <recommendedName>
        <fullName evidence="4">Tissue inhibitor of metalloproteinase</fullName>
    </recommendedName>
</protein>
<gene>
    <name evidence="2" type="ORF">ACFOX3_03700</name>
</gene>
<evidence type="ECO:0008006" key="4">
    <source>
        <dbReference type="Google" id="ProtNLM"/>
    </source>
</evidence>
<feature type="signal peptide" evidence="1">
    <location>
        <begin position="1"/>
        <end position="18"/>
    </location>
</feature>
<evidence type="ECO:0000256" key="1">
    <source>
        <dbReference type="SAM" id="SignalP"/>
    </source>
</evidence>